<dbReference type="Gene3D" id="3.30.1540.10">
    <property type="entry name" value="formyl-coa transferase, domain 3"/>
    <property type="match status" value="1"/>
</dbReference>
<gene>
    <name evidence="2" type="ORF">ACFFIC_29365</name>
</gene>
<dbReference type="SUPFAM" id="SSF89796">
    <property type="entry name" value="CoA-transferase family III (CaiB/BaiF)"/>
    <property type="match status" value="1"/>
</dbReference>
<dbReference type="InterPro" id="IPR044855">
    <property type="entry name" value="CoA-Trfase_III_dom3_sf"/>
</dbReference>
<name>A0ABV6J163_9PROT</name>
<dbReference type="Pfam" id="PF02515">
    <property type="entry name" value="CoA_transf_3"/>
    <property type="match status" value="1"/>
</dbReference>
<dbReference type="GO" id="GO:0016740">
    <property type="term" value="F:transferase activity"/>
    <property type="evidence" value="ECO:0007669"/>
    <property type="project" value="UniProtKB-KW"/>
</dbReference>
<dbReference type="PANTHER" id="PTHR48207">
    <property type="entry name" value="SUCCINATE--HYDROXYMETHYLGLUTARATE COA-TRANSFERASE"/>
    <property type="match status" value="1"/>
</dbReference>
<keyword evidence="1 2" id="KW-0808">Transferase</keyword>
<sequence>MRLLEDVRVLDLGSFITAPLAAMLLAEFGADVIKVERPGGDPFRAFGKGTYSPQFQAHNRHKRSAVIDYATPDGLAALDALVRQADVLVINTRPGVAERAGVGWDRLRDINPRLIWCGITGFGPDGPAAGRAAFDNVGQAASGWMSRHRATDDPRVVGPAISDAATGLYATLGILAALHHRNRTGQGRRLDLSMLEATIALGTEPLSQFLATGRPVPVFQRAAMSQAYTVACADGRRIGLHLSSPDKFWHELCRAVGRPEWIEAYPRRMDRVGAYETIATRLNEVFATRPCAEWLSLLGRHDIPFAAENTLEELESDPQVAHLGLFGQAEHPVHGSVRMPLRPVRADGSREITLRPPPELGEHTEEVLRSAGVGDSVIAVVVGRASAGPGE</sequence>
<dbReference type="InterPro" id="IPR003673">
    <property type="entry name" value="CoA-Trfase_fam_III"/>
</dbReference>
<proteinExistence type="predicted"/>
<dbReference type="Gene3D" id="3.40.50.10540">
    <property type="entry name" value="Crotonobetainyl-coa:carnitine coa-transferase, domain 1"/>
    <property type="match status" value="1"/>
</dbReference>
<dbReference type="InterPro" id="IPR023606">
    <property type="entry name" value="CoA-Trfase_III_dom_1_sf"/>
</dbReference>
<dbReference type="Proteomes" id="UP001589789">
    <property type="component" value="Unassembled WGS sequence"/>
</dbReference>
<dbReference type="EMBL" id="JBHLVZ010000115">
    <property type="protein sequence ID" value="MFC0389625.1"/>
    <property type="molecule type" value="Genomic_DNA"/>
</dbReference>
<evidence type="ECO:0000313" key="3">
    <source>
        <dbReference type="Proteomes" id="UP001589789"/>
    </source>
</evidence>
<dbReference type="InterPro" id="IPR050483">
    <property type="entry name" value="CoA-transferase_III_domain"/>
</dbReference>
<dbReference type="PANTHER" id="PTHR48207:SF3">
    <property type="entry name" value="SUCCINATE--HYDROXYMETHYLGLUTARATE COA-TRANSFERASE"/>
    <property type="match status" value="1"/>
</dbReference>
<protein>
    <submittedName>
        <fullName evidence="2">CaiB/BaiF CoA transferase family protein</fullName>
    </submittedName>
</protein>
<accession>A0ABV6J163</accession>
<reference evidence="2 3" key="1">
    <citation type="submission" date="2024-09" db="EMBL/GenBank/DDBJ databases">
        <authorList>
            <person name="Sun Q."/>
            <person name="Mori K."/>
        </authorList>
    </citation>
    <scope>NUCLEOTIDE SEQUENCE [LARGE SCALE GENOMIC DNA]</scope>
    <source>
        <strain evidence="2 3">CCM 7468</strain>
    </source>
</reference>
<keyword evidence="3" id="KW-1185">Reference proteome</keyword>
<evidence type="ECO:0000313" key="2">
    <source>
        <dbReference type="EMBL" id="MFC0389625.1"/>
    </source>
</evidence>
<organism evidence="2 3">
    <name type="scientific">Muricoccus vinaceus</name>
    <dbReference type="NCBI Taxonomy" id="424704"/>
    <lineage>
        <taxon>Bacteria</taxon>
        <taxon>Pseudomonadati</taxon>
        <taxon>Pseudomonadota</taxon>
        <taxon>Alphaproteobacteria</taxon>
        <taxon>Acetobacterales</taxon>
        <taxon>Roseomonadaceae</taxon>
        <taxon>Muricoccus</taxon>
    </lineage>
</organism>
<dbReference type="RefSeq" id="WP_377057167.1">
    <property type="nucleotide sequence ID" value="NZ_JBHLVZ010000115.1"/>
</dbReference>
<evidence type="ECO:0000256" key="1">
    <source>
        <dbReference type="ARBA" id="ARBA00022679"/>
    </source>
</evidence>
<comment type="caution">
    <text evidence="2">The sequence shown here is derived from an EMBL/GenBank/DDBJ whole genome shotgun (WGS) entry which is preliminary data.</text>
</comment>